<dbReference type="InterPro" id="IPR001845">
    <property type="entry name" value="HTH_ArsR_DNA-bd_dom"/>
</dbReference>
<dbReference type="PANTHER" id="PTHR43132:SF2">
    <property type="entry name" value="ARSENICAL RESISTANCE OPERON REPRESSOR ARSR-RELATED"/>
    <property type="match status" value="1"/>
</dbReference>
<dbReference type="OrthoDB" id="9799175at2"/>
<evidence type="ECO:0000256" key="3">
    <source>
        <dbReference type="ARBA" id="ARBA00023163"/>
    </source>
</evidence>
<dbReference type="Pfam" id="PF12840">
    <property type="entry name" value="HTH_20"/>
    <property type="match status" value="1"/>
</dbReference>
<evidence type="ECO:0000313" key="6">
    <source>
        <dbReference type="Proteomes" id="UP000233535"/>
    </source>
</evidence>
<dbReference type="PANTHER" id="PTHR43132">
    <property type="entry name" value="ARSENICAL RESISTANCE OPERON REPRESSOR ARSR-RELATED"/>
    <property type="match status" value="1"/>
</dbReference>
<reference evidence="5 6" key="1">
    <citation type="journal article" date="2017" name="Front. Microbiol.">
        <title>Labilibaculum manganireducens gen. nov., sp. nov. and Labilibaculum filiforme sp. nov., Novel Bacteroidetes Isolated from Subsurface Sediments of the Baltic Sea.</title>
        <authorList>
            <person name="Vandieken V."/>
            <person name="Marshall I.P."/>
            <person name="Niemann H."/>
            <person name="Engelen B."/>
            <person name="Cypionka H."/>
        </authorList>
    </citation>
    <scope>NUCLEOTIDE SEQUENCE [LARGE SCALE GENOMIC DNA]</scope>
    <source>
        <strain evidence="5 6">59.16B</strain>
    </source>
</reference>
<dbReference type="CDD" id="cd00090">
    <property type="entry name" value="HTH_ARSR"/>
    <property type="match status" value="1"/>
</dbReference>
<dbReference type="Gene3D" id="1.10.10.10">
    <property type="entry name" value="Winged helix-like DNA-binding domain superfamily/Winged helix DNA-binding domain"/>
    <property type="match status" value="1"/>
</dbReference>
<proteinExistence type="predicted"/>
<dbReference type="SUPFAM" id="SSF46785">
    <property type="entry name" value="Winged helix' DNA-binding domain"/>
    <property type="match status" value="1"/>
</dbReference>
<gene>
    <name evidence="5" type="ORF">BZG02_09715</name>
</gene>
<dbReference type="GO" id="GO:0003700">
    <property type="term" value="F:DNA-binding transcription factor activity"/>
    <property type="evidence" value="ECO:0007669"/>
    <property type="project" value="InterPro"/>
</dbReference>
<dbReference type="RefSeq" id="WP_101261245.1">
    <property type="nucleotide sequence ID" value="NZ_MVDD01000006.1"/>
</dbReference>
<evidence type="ECO:0000259" key="4">
    <source>
        <dbReference type="PROSITE" id="PS50987"/>
    </source>
</evidence>
<comment type="caution">
    <text evidence="5">The sequence shown here is derived from an EMBL/GenBank/DDBJ whole genome shotgun (WGS) entry which is preliminary data.</text>
</comment>
<dbReference type="GO" id="GO:0003677">
    <property type="term" value="F:DNA binding"/>
    <property type="evidence" value="ECO:0007669"/>
    <property type="project" value="UniProtKB-KW"/>
</dbReference>
<dbReference type="InterPro" id="IPR036388">
    <property type="entry name" value="WH-like_DNA-bd_sf"/>
</dbReference>
<keyword evidence="1" id="KW-0805">Transcription regulation</keyword>
<keyword evidence="3" id="KW-0804">Transcription</keyword>
<evidence type="ECO:0000256" key="1">
    <source>
        <dbReference type="ARBA" id="ARBA00023015"/>
    </source>
</evidence>
<dbReference type="SMART" id="SM00418">
    <property type="entry name" value="HTH_ARSR"/>
    <property type="match status" value="1"/>
</dbReference>
<organism evidence="5 6">
    <name type="scientific">Labilibaculum filiforme</name>
    <dbReference type="NCBI Taxonomy" id="1940526"/>
    <lineage>
        <taxon>Bacteria</taxon>
        <taxon>Pseudomonadati</taxon>
        <taxon>Bacteroidota</taxon>
        <taxon>Bacteroidia</taxon>
        <taxon>Marinilabiliales</taxon>
        <taxon>Marinifilaceae</taxon>
        <taxon>Labilibaculum</taxon>
    </lineage>
</organism>
<keyword evidence="6" id="KW-1185">Reference proteome</keyword>
<dbReference type="EMBL" id="MVDD01000006">
    <property type="protein sequence ID" value="PKQ63039.1"/>
    <property type="molecule type" value="Genomic_DNA"/>
</dbReference>
<evidence type="ECO:0000256" key="2">
    <source>
        <dbReference type="ARBA" id="ARBA00023125"/>
    </source>
</evidence>
<dbReference type="NCBIfam" id="NF033788">
    <property type="entry name" value="HTH_metalloreg"/>
    <property type="match status" value="1"/>
</dbReference>
<dbReference type="InterPro" id="IPR051011">
    <property type="entry name" value="Metal_resp_trans_reg"/>
</dbReference>
<feature type="domain" description="HTH arsR-type" evidence="4">
    <location>
        <begin position="5"/>
        <end position="97"/>
    </location>
</feature>
<protein>
    <submittedName>
        <fullName evidence="5">Transcriptional regulator</fullName>
    </submittedName>
</protein>
<dbReference type="PRINTS" id="PR00778">
    <property type="entry name" value="HTHARSR"/>
</dbReference>
<name>A0A2N3HYA2_9BACT</name>
<sequence>MNNDIEKEFLEQAEVFKALAHPTRLFIIHAVKDKKLSVKELTELVGVDISTMSKHLDILKKNKIIKGEKVKNFIYYRLMIPCVLEFMHCANKVINKK</sequence>
<dbReference type="InterPro" id="IPR011991">
    <property type="entry name" value="ArsR-like_HTH"/>
</dbReference>
<evidence type="ECO:0000313" key="5">
    <source>
        <dbReference type="EMBL" id="PKQ63039.1"/>
    </source>
</evidence>
<dbReference type="PROSITE" id="PS50987">
    <property type="entry name" value="HTH_ARSR_2"/>
    <property type="match status" value="1"/>
</dbReference>
<keyword evidence="2" id="KW-0238">DNA-binding</keyword>
<dbReference type="InterPro" id="IPR036390">
    <property type="entry name" value="WH_DNA-bd_sf"/>
</dbReference>
<accession>A0A2N3HYA2</accession>
<dbReference type="Proteomes" id="UP000233535">
    <property type="component" value="Unassembled WGS sequence"/>
</dbReference>
<dbReference type="AlphaFoldDB" id="A0A2N3HYA2"/>